<reference evidence="2 3" key="1">
    <citation type="journal article" date="2018" name="Nat. Ecol. Evol.">
        <title>Shark genomes provide insights into elasmobranch evolution and the origin of vertebrates.</title>
        <authorList>
            <person name="Hara Y"/>
            <person name="Yamaguchi K"/>
            <person name="Onimaru K"/>
            <person name="Kadota M"/>
            <person name="Koyanagi M"/>
            <person name="Keeley SD"/>
            <person name="Tatsumi K"/>
            <person name="Tanaka K"/>
            <person name="Motone F"/>
            <person name="Kageyama Y"/>
            <person name="Nozu R"/>
            <person name="Adachi N"/>
            <person name="Nishimura O"/>
            <person name="Nakagawa R"/>
            <person name="Tanegashima C"/>
            <person name="Kiyatake I"/>
            <person name="Matsumoto R"/>
            <person name="Murakumo K"/>
            <person name="Nishida K"/>
            <person name="Terakita A"/>
            <person name="Kuratani S"/>
            <person name="Sato K"/>
            <person name="Hyodo S Kuraku.S."/>
        </authorList>
    </citation>
    <scope>NUCLEOTIDE SEQUENCE [LARGE SCALE GENOMIC DNA]</scope>
</reference>
<sequence length="660" mass="73771">MWSFYFGRGKELYKKRDISMEQEQDKSKPRSKRPDKALYVPRARRHLSTEQQQSCDPNLEGEAQKVLTNTVIAEKSEISAALSVFPYNNMRKPHEWIHTQSNLLHKEESQGEHTNKDFKKRQTVNSVRERKSGEGNRLESKHLKEKKAIQQKCRAGSNSSKLHSREKEPMHKEAMSQKCSNIDVAANSLLEVTSSIADSNGEGMRSSHTEIQTPAQQITANISSDEQSEHRNDDRLNNADSVVSTHKTDINKSLHLKAASGVSRSCVSDSFLQPNELVSSKLAICKCSDAVKHTVLECSESVNEAQKMERSSRQYSCTEAAERDSSYKVFAVNNATEHETRIDNDSFSQGTESMFLKENVVSLPTTSSGNVVFTNPPSFEFVALSTIQEVQQGTEKAGSLIEKDNTAIDPTDSKPVSTEQNAEIGVVLQSVNQISLASDQLPAGTDETECVKAAVPEESEAVTWDALFNDDGDCLDPHLLEELTGNSKPKKNIQDPCFNYYNYQPAEPDIDDSEFSHIVEIYDFPAGFKTEDLLRAFSIYQKKGFDIKWVDDTHALGLFSSAIAARDAMSTKHPMLKTRPLSQASRSSKVKARSCAEFLLPAKERPQTSAMLARRLVIGALGVRSNQTKAEREAERKKLKEAREQKQLAAQQIEDAWEGR</sequence>
<dbReference type="Proteomes" id="UP000287033">
    <property type="component" value="Unassembled WGS sequence"/>
</dbReference>
<feature type="region of interest" description="Disordered" evidence="1">
    <location>
        <begin position="625"/>
        <end position="660"/>
    </location>
</feature>
<comment type="caution">
    <text evidence="2">The sequence shown here is derived from an EMBL/GenBank/DDBJ whole genome shotgun (WGS) entry which is preliminary data.</text>
</comment>
<dbReference type="OrthoDB" id="5418203at2759"/>
<dbReference type="STRING" id="137246.A0A401SWK0"/>
<dbReference type="OMA" id="YYNYQPA"/>
<dbReference type="PANTHER" id="PTHR21678">
    <property type="entry name" value="GROWTH INHIBITION AND DIFFERENTIATION RELATED PROTEIN 88"/>
    <property type="match status" value="1"/>
</dbReference>
<feature type="compositionally biased region" description="Basic and acidic residues" evidence="1">
    <location>
        <begin position="16"/>
        <end position="36"/>
    </location>
</feature>
<dbReference type="EMBL" id="BEZZ01000628">
    <property type="protein sequence ID" value="GCC34753.1"/>
    <property type="molecule type" value="Genomic_DNA"/>
</dbReference>
<dbReference type="Gene3D" id="3.30.70.330">
    <property type="match status" value="1"/>
</dbReference>
<keyword evidence="3" id="KW-1185">Reference proteome</keyword>
<feature type="region of interest" description="Disordered" evidence="1">
    <location>
        <begin position="16"/>
        <end position="57"/>
    </location>
</feature>
<evidence type="ECO:0000313" key="2">
    <source>
        <dbReference type="EMBL" id="GCC34753.1"/>
    </source>
</evidence>
<dbReference type="AlphaFoldDB" id="A0A401SWK0"/>
<evidence type="ECO:0000313" key="3">
    <source>
        <dbReference type="Proteomes" id="UP000287033"/>
    </source>
</evidence>
<feature type="compositionally biased region" description="Basic and acidic residues" evidence="1">
    <location>
        <begin position="629"/>
        <end position="646"/>
    </location>
</feature>
<organism evidence="2 3">
    <name type="scientific">Chiloscyllium punctatum</name>
    <name type="common">Brownbanded bambooshark</name>
    <name type="synonym">Hemiscyllium punctatum</name>
    <dbReference type="NCBI Taxonomy" id="137246"/>
    <lineage>
        <taxon>Eukaryota</taxon>
        <taxon>Metazoa</taxon>
        <taxon>Chordata</taxon>
        <taxon>Craniata</taxon>
        <taxon>Vertebrata</taxon>
        <taxon>Chondrichthyes</taxon>
        <taxon>Elasmobranchii</taxon>
        <taxon>Galeomorphii</taxon>
        <taxon>Galeoidea</taxon>
        <taxon>Orectolobiformes</taxon>
        <taxon>Hemiscylliidae</taxon>
        <taxon>Chiloscyllium</taxon>
    </lineage>
</organism>
<gene>
    <name evidence="2" type="ORF">chiPu_0013229</name>
</gene>
<protein>
    <recommendedName>
        <fullName evidence="4">R3H domain-containing protein</fullName>
    </recommendedName>
</protein>
<dbReference type="InterPro" id="IPR012677">
    <property type="entry name" value="Nucleotide-bd_a/b_plait_sf"/>
</dbReference>
<dbReference type="InterPro" id="IPR039884">
    <property type="entry name" value="R3HC1/R3HCL"/>
</dbReference>
<feature type="region of interest" description="Disordered" evidence="1">
    <location>
        <begin position="107"/>
        <end position="169"/>
    </location>
</feature>
<evidence type="ECO:0008006" key="4">
    <source>
        <dbReference type="Google" id="ProtNLM"/>
    </source>
</evidence>
<evidence type="ECO:0000256" key="1">
    <source>
        <dbReference type="SAM" id="MobiDB-lite"/>
    </source>
</evidence>
<feature type="compositionally biased region" description="Basic and acidic residues" evidence="1">
    <location>
        <begin position="107"/>
        <end position="117"/>
    </location>
</feature>
<dbReference type="PANTHER" id="PTHR21678:SF7">
    <property type="entry name" value="COILED-COIL DOMAIN-CONTAINING PROTEIN R3HCC1L"/>
    <property type="match status" value="1"/>
</dbReference>
<feature type="compositionally biased region" description="Basic and acidic residues" evidence="1">
    <location>
        <begin position="127"/>
        <end position="148"/>
    </location>
</feature>
<name>A0A401SWK0_CHIPU</name>
<proteinExistence type="predicted"/>
<accession>A0A401SWK0</accession>